<comment type="caution">
    <text evidence="1">The sequence shown here is derived from an EMBL/GenBank/DDBJ whole genome shotgun (WGS) entry which is preliminary data.</text>
</comment>
<protein>
    <submittedName>
        <fullName evidence="1">Uncharacterized protein</fullName>
    </submittedName>
</protein>
<reference evidence="1 2" key="1">
    <citation type="submission" date="2020-11" db="EMBL/GenBank/DDBJ databases">
        <title>Hymenobacter sp.</title>
        <authorList>
            <person name="Kim M.K."/>
        </authorList>
    </citation>
    <scope>NUCLEOTIDE SEQUENCE [LARGE SCALE GENOMIC DNA]</scope>
    <source>
        <strain evidence="1 2">BT594</strain>
    </source>
</reference>
<organism evidence="1 2">
    <name type="scientific">Hymenobacter guriensis</name>
    <dbReference type="NCBI Taxonomy" id="2793065"/>
    <lineage>
        <taxon>Bacteria</taxon>
        <taxon>Pseudomonadati</taxon>
        <taxon>Bacteroidota</taxon>
        <taxon>Cytophagia</taxon>
        <taxon>Cytophagales</taxon>
        <taxon>Hymenobacteraceae</taxon>
        <taxon>Hymenobacter</taxon>
    </lineage>
</organism>
<sequence>MHQNHYNTQPDAPVMWLALPACDEAPCPKEIEEVKARFSWRALLTAPWHCVETLLWGVAAQDEKYLQEVPVVLQEVKDARTLKAV</sequence>
<dbReference type="RefSeq" id="WP_196953359.1">
    <property type="nucleotide sequence ID" value="NZ_JADWYK010000001.1"/>
</dbReference>
<gene>
    <name evidence="1" type="ORF">I5L79_02120</name>
</gene>
<evidence type="ECO:0000313" key="1">
    <source>
        <dbReference type="EMBL" id="MBG8552320.1"/>
    </source>
</evidence>
<accession>A0ABS0KWV1</accession>
<proteinExistence type="predicted"/>
<evidence type="ECO:0000313" key="2">
    <source>
        <dbReference type="Proteomes" id="UP000601099"/>
    </source>
</evidence>
<keyword evidence="2" id="KW-1185">Reference proteome</keyword>
<dbReference type="Proteomes" id="UP000601099">
    <property type="component" value="Unassembled WGS sequence"/>
</dbReference>
<dbReference type="EMBL" id="JADWYK010000001">
    <property type="protein sequence ID" value="MBG8552320.1"/>
    <property type="molecule type" value="Genomic_DNA"/>
</dbReference>
<name>A0ABS0KWV1_9BACT</name>